<dbReference type="InterPro" id="IPR003607">
    <property type="entry name" value="HD/PDEase_dom"/>
</dbReference>
<proteinExistence type="predicted"/>
<dbReference type="Proteomes" id="UP000434639">
    <property type="component" value="Unassembled WGS sequence"/>
</dbReference>
<dbReference type="InterPro" id="IPR006674">
    <property type="entry name" value="HD_domain"/>
</dbReference>
<comment type="caution">
    <text evidence="2">The sequence shown here is derived from an EMBL/GenBank/DDBJ whole genome shotgun (WGS) entry which is preliminary data.</text>
</comment>
<dbReference type="PANTHER" id="PTHR33594:SF1">
    <property type="entry name" value="HD_PDEASE DOMAIN-CONTAINING PROTEIN"/>
    <property type="match status" value="1"/>
</dbReference>
<evidence type="ECO:0000313" key="2">
    <source>
        <dbReference type="EMBL" id="MTH52084.1"/>
    </source>
</evidence>
<dbReference type="Gene3D" id="1.20.58.1910">
    <property type="match status" value="1"/>
</dbReference>
<dbReference type="AlphaFoldDB" id="A0A7X2S1N2"/>
<feature type="domain" description="HD/PDEase" evidence="1">
    <location>
        <begin position="22"/>
        <end position="136"/>
    </location>
</feature>
<evidence type="ECO:0000259" key="1">
    <source>
        <dbReference type="SMART" id="SM00471"/>
    </source>
</evidence>
<reference evidence="2 3" key="1">
    <citation type="journal article" date="2017" name="Int. J. Syst. Evol. Microbiol.">
        <title>Bacillus mangrovi sp. nov., isolated from a sediment sample from a mangrove forest.</title>
        <authorList>
            <person name="Gupta V."/>
            <person name="Singh P.K."/>
            <person name="Korpole S."/>
            <person name="Tanuku N.R.S."/>
            <person name="Pinnaka A.K."/>
        </authorList>
    </citation>
    <scope>NUCLEOTIDE SEQUENCE [LARGE SCALE GENOMIC DNA]</scope>
    <source>
        <strain evidence="2 3">KCTC 33872</strain>
    </source>
</reference>
<sequence>MNEEIVLETAAEFVKKRLGNEGSGHDWLHIDRVRRTARMLSVRTDANLFVVEMAALLHDLPDRKLRTDIKMTKTEIEDFLSGLSIKKEACSSIMHIIDTISFNGSGASRPDSLEGQIVQDADRLDAIGAVGIARAFIYSGSIGQPMYSIKEEEGSAIRHFHEKLLKLKDLMNTEAGKAEAAKRHLLLESYLKAFYSEIEGEGLQND</sequence>
<protein>
    <submittedName>
        <fullName evidence="2">HD domain-containing protein</fullName>
    </submittedName>
</protein>
<evidence type="ECO:0000313" key="3">
    <source>
        <dbReference type="Proteomes" id="UP000434639"/>
    </source>
</evidence>
<dbReference type="CDD" id="cd00077">
    <property type="entry name" value="HDc"/>
    <property type="match status" value="1"/>
</dbReference>
<accession>A0A7X2S1N2</accession>
<dbReference type="PANTHER" id="PTHR33594">
    <property type="entry name" value="SUPERFAMILY HYDROLASE, PUTATIVE (AFU_ORTHOLOGUE AFUA_1G03035)-RELATED"/>
    <property type="match status" value="1"/>
</dbReference>
<dbReference type="OrthoDB" id="9797344at2"/>
<dbReference type="SMART" id="SM00471">
    <property type="entry name" value="HDc"/>
    <property type="match status" value="1"/>
</dbReference>
<dbReference type="EMBL" id="WMIB01000001">
    <property type="protein sequence ID" value="MTH52084.1"/>
    <property type="molecule type" value="Genomic_DNA"/>
</dbReference>
<dbReference type="SUPFAM" id="SSF109604">
    <property type="entry name" value="HD-domain/PDEase-like"/>
    <property type="match status" value="1"/>
</dbReference>
<name>A0A7X2S1N2_9BACI</name>
<dbReference type="Gene3D" id="1.10.472.50">
    <property type="entry name" value="HD-domain/PDEase-like"/>
    <property type="match status" value="1"/>
</dbReference>
<organism evidence="2 3">
    <name type="scientific">Metabacillus mangrovi</name>
    <dbReference type="NCBI Taxonomy" id="1491830"/>
    <lineage>
        <taxon>Bacteria</taxon>
        <taxon>Bacillati</taxon>
        <taxon>Bacillota</taxon>
        <taxon>Bacilli</taxon>
        <taxon>Bacillales</taxon>
        <taxon>Bacillaceae</taxon>
        <taxon>Metabacillus</taxon>
    </lineage>
</organism>
<keyword evidence="3" id="KW-1185">Reference proteome</keyword>
<dbReference type="Pfam" id="PF01966">
    <property type="entry name" value="HD"/>
    <property type="match status" value="1"/>
</dbReference>
<dbReference type="RefSeq" id="WP_155110621.1">
    <property type="nucleotide sequence ID" value="NZ_WMIB01000001.1"/>
</dbReference>
<gene>
    <name evidence="2" type="ORF">GKZ89_01605</name>
</gene>